<feature type="transmembrane region" description="Helical" evidence="1">
    <location>
        <begin position="84"/>
        <end position="102"/>
    </location>
</feature>
<keyword evidence="1" id="KW-1133">Transmembrane helix</keyword>
<dbReference type="AlphaFoldDB" id="A9DIN6"/>
<evidence type="ECO:0000313" key="3">
    <source>
        <dbReference type="Proteomes" id="UP000002945"/>
    </source>
</evidence>
<keyword evidence="1" id="KW-0472">Membrane</keyword>
<comment type="caution">
    <text evidence="2">The sequence shown here is derived from an EMBL/GenBank/DDBJ whole genome shotgun (WGS) entry which is preliminary data.</text>
</comment>
<organism evidence="2 3">
    <name type="scientific">Kordia algicida OT-1</name>
    <dbReference type="NCBI Taxonomy" id="391587"/>
    <lineage>
        <taxon>Bacteria</taxon>
        <taxon>Pseudomonadati</taxon>
        <taxon>Bacteroidota</taxon>
        <taxon>Flavobacteriia</taxon>
        <taxon>Flavobacteriales</taxon>
        <taxon>Flavobacteriaceae</taxon>
        <taxon>Kordia</taxon>
    </lineage>
</organism>
<protein>
    <submittedName>
        <fullName evidence="2">Putative lipoprotein</fullName>
    </submittedName>
</protein>
<feature type="transmembrane region" description="Helical" evidence="1">
    <location>
        <begin position="21"/>
        <end position="39"/>
    </location>
</feature>
<feature type="transmembrane region" description="Helical" evidence="1">
    <location>
        <begin position="45"/>
        <end position="63"/>
    </location>
</feature>
<dbReference type="OrthoDB" id="614471at2"/>
<dbReference type="EMBL" id="ABIB01000001">
    <property type="protein sequence ID" value="EDP97941.1"/>
    <property type="molecule type" value="Genomic_DNA"/>
</dbReference>
<keyword evidence="2" id="KW-0449">Lipoprotein</keyword>
<dbReference type="HOGENOM" id="CLU_805898_0_0_10"/>
<dbReference type="STRING" id="391587.KAOT1_12027"/>
<evidence type="ECO:0000313" key="2">
    <source>
        <dbReference type="EMBL" id="EDP97941.1"/>
    </source>
</evidence>
<evidence type="ECO:0000256" key="1">
    <source>
        <dbReference type="SAM" id="Phobius"/>
    </source>
</evidence>
<sequence length="346" mass="39846">MSEHKKPHGCIVAFQRFLSGSLALLATGFLILILIFLGIEVQIEGMSLLVLAISGFFVLRYLWKKVKRKPSSNTAAFKHLFFDFLRTAAVIILFSVIMSILAHNAGYTGETIITEEETSKTEVVETTEGDKTIRYIINKLRWKDFDGDWYRMNFKIAENGVQASKQNREKYRYTRQFTWGNFYKNMADHDRPLLEHLYTSFSKIQKEKKMNRRKFAEFIITSIQNIQYNYIKSTPCDGTEDYPCVGNVRLGIFAPAEFSANLTGDCDSRTVLLFVILAKFNYDVAILNSNEYRHSVLGINLPARGKSKTYNRKKYYFVETTAKGCTIGYLPSNVSNINFWDFVLVN</sequence>
<keyword evidence="1" id="KW-0812">Transmembrane</keyword>
<dbReference type="Proteomes" id="UP000002945">
    <property type="component" value="Unassembled WGS sequence"/>
</dbReference>
<gene>
    <name evidence="2" type="ORF">KAOT1_12027</name>
</gene>
<keyword evidence="3" id="KW-1185">Reference proteome</keyword>
<name>A9DIN6_9FLAO</name>
<dbReference type="RefSeq" id="WP_007094955.1">
    <property type="nucleotide sequence ID" value="NZ_CP142125.1"/>
</dbReference>
<accession>A9DIN6</accession>
<proteinExistence type="predicted"/>
<reference evidence="2 3" key="1">
    <citation type="journal article" date="2011" name="J. Bacteriol.">
        <title>Genome sequence of the algicidal bacterium Kordia algicida OT-1.</title>
        <authorList>
            <person name="Lee H.S."/>
            <person name="Kang S.G."/>
            <person name="Kwon K.K."/>
            <person name="Lee J.H."/>
            <person name="Kim S.J."/>
        </authorList>
    </citation>
    <scope>NUCLEOTIDE SEQUENCE [LARGE SCALE GENOMIC DNA]</scope>
    <source>
        <strain evidence="2 3">OT-1</strain>
    </source>
</reference>
<dbReference type="eggNOG" id="COG3672">
    <property type="taxonomic scope" value="Bacteria"/>
</dbReference>